<protein>
    <submittedName>
        <fullName evidence="2">Uncharacterized protein</fullName>
    </submittedName>
</protein>
<sequence length="110" mass="12404">MKQKERDQNQDTTSGFVGRAPSEAMAASSKQQVNQDKAKQSNVTNVTDTDTTPTNVFRDEIEKLCEQKVLLSTSKEPRCISPLHVVVQGEKKRMILDLSELNKMLIPPRF</sequence>
<dbReference type="AlphaFoldDB" id="A0A8R1IGU4"/>
<evidence type="ECO:0000313" key="2">
    <source>
        <dbReference type="EnsemblMetazoa" id="CJA34546a.1"/>
    </source>
</evidence>
<evidence type="ECO:0000256" key="1">
    <source>
        <dbReference type="SAM" id="MobiDB-lite"/>
    </source>
</evidence>
<accession>A0A8R1IGU4</accession>
<reference evidence="3" key="1">
    <citation type="submission" date="2010-08" db="EMBL/GenBank/DDBJ databases">
        <authorList>
            <consortium name="Caenorhabditis japonica Sequencing Consortium"/>
            <person name="Wilson R.K."/>
        </authorList>
    </citation>
    <scope>NUCLEOTIDE SEQUENCE [LARGE SCALE GENOMIC DNA]</scope>
    <source>
        <strain evidence="3">DF5081</strain>
    </source>
</reference>
<organism evidence="2 3">
    <name type="scientific">Caenorhabditis japonica</name>
    <dbReference type="NCBI Taxonomy" id="281687"/>
    <lineage>
        <taxon>Eukaryota</taxon>
        <taxon>Metazoa</taxon>
        <taxon>Ecdysozoa</taxon>
        <taxon>Nematoda</taxon>
        <taxon>Chromadorea</taxon>
        <taxon>Rhabditida</taxon>
        <taxon>Rhabditina</taxon>
        <taxon>Rhabditomorpha</taxon>
        <taxon>Rhabditoidea</taxon>
        <taxon>Rhabditidae</taxon>
        <taxon>Peloderinae</taxon>
        <taxon>Caenorhabditis</taxon>
    </lineage>
</organism>
<keyword evidence="3" id="KW-1185">Reference proteome</keyword>
<dbReference type="InterPro" id="IPR043502">
    <property type="entry name" value="DNA/RNA_pol_sf"/>
</dbReference>
<dbReference type="SUPFAM" id="SSF56672">
    <property type="entry name" value="DNA/RNA polymerases"/>
    <property type="match status" value="1"/>
</dbReference>
<reference evidence="2" key="2">
    <citation type="submission" date="2022-06" db="UniProtKB">
        <authorList>
            <consortium name="EnsemblMetazoa"/>
        </authorList>
    </citation>
    <scope>IDENTIFICATION</scope>
    <source>
        <strain evidence="2">DF5081</strain>
    </source>
</reference>
<feature type="region of interest" description="Disordered" evidence="1">
    <location>
        <begin position="1"/>
        <end position="54"/>
    </location>
</feature>
<dbReference type="Proteomes" id="UP000005237">
    <property type="component" value="Unassembled WGS sequence"/>
</dbReference>
<feature type="compositionally biased region" description="Low complexity" evidence="1">
    <location>
        <begin position="42"/>
        <end position="54"/>
    </location>
</feature>
<name>A0A8R1IGU4_CAEJA</name>
<proteinExistence type="predicted"/>
<dbReference type="EnsemblMetazoa" id="CJA34546a.1">
    <property type="protein sequence ID" value="CJA34546a.1"/>
    <property type="gene ID" value="WBGene00210393"/>
</dbReference>
<evidence type="ECO:0000313" key="3">
    <source>
        <dbReference type="Proteomes" id="UP000005237"/>
    </source>
</evidence>